<dbReference type="InterPro" id="IPR003439">
    <property type="entry name" value="ABC_transporter-like_ATP-bd"/>
</dbReference>
<keyword evidence="2 7" id="KW-0812">Transmembrane</keyword>
<feature type="transmembrane region" description="Helical" evidence="7">
    <location>
        <begin position="72"/>
        <end position="89"/>
    </location>
</feature>
<reference evidence="9 10" key="1">
    <citation type="submission" date="2021-10" db="EMBL/GenBank/DDBJ databases">
        <title>Anaerobic single-cell dispensing facilitates the cultivation of human gut bacteria.</title>
        <authorList>
            <person name="Afrizal A."/>
        </authorList>
    </citation>
    <scope>NUCLEOTIDE SEQUENCE [LARGE SCALE GENOMIC DNA]</scope>
    <source>
        <strain evidence="9 10">CLA-AA-H224</strain>
    </source>
</reference>
<organism evidence="9 10">
    <name type="scientific">Anthropogastromicrobium aceti</name>
    <dbReference type="NCBI Taxonomy" id="2981768"/>
    <lineage>
        <taxon>Bacteria</taxon>
        <taxon>Bacillati</taxon>
        <taxon>Bacillota</taxon>
        <taxon>Clostridia</taxon>
        <taxon>Lachnospirales</taxon>
        <taxon>Lachnospiraceae</taxon>
        <taxon>Anthropogastromicrobium</taxon>
    </lineage>
</organism>
<dbReference type="SMART" id="SM00382">
    <property type="entry name" value="AAA"/>
    <property type="match status" value="1"/>
</dbReference>
<dbReference type="EMBL" id="JAJEQN010000025">
    <property type="protein sequence ID" value="MCC2222019.1"/>
    <property type="molecule type" value="Genomic_DNA"/>
</dbReference>
<dbReference type="GO" id="GO:0034040">
    <property type="term" value="F:ATPase-coupled lipid transmembrane transporter activity"/>
    <property type="evidence" value="ECO:0007669"/>
    <property type="project" value="TreeGrafter"/>
</dbReference>
<gene>
    <name evidence="9" type="ORF">LKD48_10290</name>
</gene>
<dbReference type="GO" id="GO:0005524">
    <property type="term" value="F:ATP binding"/>
    <property type="evidence" value="ECO:0007669"/>
    <property type="project" value="UniProtKB-KW"/>
</dbReference>
<keyword evidence="3" id="KW-0547">Nucleotide-binding</keyword>
<dbReference type="SUPFAM" id="SSF52540">
    <property type="entry name" value="P-loop containing nucleoside triphosphate hydrolases"/>
    <property type="match status" value="1"/>
</dbReference>
<dbReference type="PANTHER" id="PTHR24221:SF646">
    <property type="entry name" value="HAEMOLYSIN SECRETION ATP-BINDING PROTEIN"/>
    <property type="match status" value="1"/>
</dbReference>
<evidence type="ECO:0000256" key="4">
    <source>
        <dbReference type="ARBA" id="ARBA00022840"/>
    </source>
</evidence>
<dbReference type="InterPro" id="IPR027417">
    <property type="entry name" value="P-loop_NTPase"/>
</dbReference>
<dbReference type="InterPro" id="IPR003593">
    <property type="entry name" value="AAA+_ATPase"/>
</dbReference>
<evidence type="ECO:0000313" key="9">
    <source>
        <dbReference type="EMBL" id="MCC2222019.1"/>
    </source>
</evidence>
<evidence type="ECO:0000256" key="6">
    <source>
        <dbReference type="ARBA" id="ARBA00023136"/>
    </source>
</evidence>
<protein>
    <submittedName>
        <fullName evidence="9">ABC transporter ATP-binding protein/permease</fullName>
    </submittedName>
</protein>
<dbReference type="SUPFAM" id="SSF90123">
    <property type="entry name" value="ABC transporter transmembrane region"/>
    <property type="match status" value="1"/>
</dbReference>
<feature type="domain" description="ABC transporter" evidence="8">
    <location>
        <begin position="375"/>
        <end position="615"/>
    </location>
</feature>
<comment type="caution">
    <text evidence="9">The sequence shown here is derived from an EMBL/GenBank/DDBJ whole genome shotgun (WGS) entry which is preliminary data.</text>
</comment>
<dbReference type="GO" id="GO:0016887">
    <property type="term" value="F:ATP hydrolysis activity"/>
    <property type="evidence" value="ECO:0007669"/>
    <property type="project" value="InterPro"/>
</dbReference>
<feature type="transmembrane region" description="Helical" evidence="7">
    <location>
        <begin position="34"/>
        <end position="52"/>
    </location>
</feature>
<evidence type="ECO:0000256" key="5">
    <source>
        <dbReference type="ARBA" id="ARBA00022989"/>
    </source>
</evidence>
<name>A0AAE3E575_9FIRM</name>
<dbReference type="RefSeq" id="WP_308731972.1">
    <property type="nucleotide sequence ID" value="NZ_JAJEQN010000025.1"/>
</dbReference>
<dbReference type="AlphaFoldDB" id="A0AAE3E575"/>
<dbReference type="Gene3D" id="1.20.1560.10">
    <property type="entry name" value="ABC transporter type 1, transmembrane domain"/>
    <property type="match status" value="1"/>
</dbReference>
<dbReference type="InterPro" id="IPR036640">
    <property type="entry name" value="ABC1_TM_sf"/>
</dbReference>
<keyword evidence="5 7" id="KW-1133">Transmembrane helix</keyword>
<accession>A0AAE3E575</accession>
<comment type="subcellular location">
    <subcellularLocation>
        <location evidence="1">Cell membrane</location>
        <topology evidence="1">Multi-pass membrane protein</topology>
    </subcellularLocation>
</comment>
<evidence type="ECO:0000259" key="8">
    <source>
        <dbReference type="PROSITE" id="PS50893"/>
    </source>
</evidence>
<evidence type="ECO:0000256" key="1">
    <source>
        <dbReference type="ARBA" id="ARBA00004651"/>
    </source>
</evidence>
<dbReference type="GO" id="GO:0005886">
    <property type="term" value="C:plasma membrane"/>
    <property type="evidence" value="ECO:0007669"/>
    <property type="project" value="UniProtKB-SubCell"/>
</dbReference>
<evidence type="ECO:0000313" key="10">
    <source>
        <dbReference type="Proteomes" id="UP001198200"/>
    </source>
</evidence>
<dbReference type="Proteomes" id="UP001198200">
    <property type="component" value="Unassembled WGS sequence"/>
</dbReference>
<keyword evidence="4 9" id="KW-0067">ATP-binding</keyword>
<dbReference type="PROSITE" id="PS50893">
    <property type="entry name" value="ABC_TRANSPORTER_2"/>
    <property type="match status" value="1"/>
</dbReference>
<keyword evidence="6 7" id="KW-0472">Membrane</keyword>
<evidence type="ECO:0000256" key="2">
    <source>
        <dbReference type="ARBA" id="ARBA00022692"/>
    </source>
</evidence>
<dbReference type="InterPro" id="IPR039421">
    <property type="entry name" value="Type_1_exporter"/>
</dbReference>
<evidence type="ECO:0000256" key="7">
    <source>
        <dbReference type="SAM" id="Phobius"/>
    </source>
</evidence>
<proteinExistence type="predicted"/>
<keyword evidence="10" id="KW-1185">Reference proteome</keyword>
<dbReference type="Pfam" id="PF00005">
    <property type="entry name" value="ABC_tran"/>
    <property type="match status" value="1"/>
</dbReference>
<dbReference type="Gene3D" id="3.40.50.300">
    <property type="entry name" value="P-loop containing nucleotide triphosphate hydrolases"/>
    <property type="match status" value="1"/>
</dbReference>
<evidence type="ECO:0000256" key="3">
    <source>
        <dbReference type="ARBA" id="ARBA00022741"/>
    </source>
</evidence>
<sequence>MSKEKIEMKTNGTYTFTSNAAWHWKEQFRREPRMAAAVIALSIIAVGLPLLNARLPKQVLCGLEEHIELKQLVQQVGILILILAMGNMIKSALDAYIKRMQGPFEDDFNLRMLKKRLYVDYNVLESKKFNDDAHAVFDSLYRNNSVLRDGSMIWQRFLTATAGLVLYSAILIRQSIVAVLLVWVPALLILGLKERAAAFDRQLRPKADKASRKMKYVEECACDLTGGKDIRMYDLTGWLTAIFHREQATADGYVKHWENGYFAVNICDAAFCFIRDFGIYLYFIWKIINGNMAVSDFVWYTAVAASCQEACSALLDSREKLGRLSFDYSRLRQFLYSWEKSAFRGTISEKDNSINEKSETKDKAAHKLAGDAVEIRLEHVGFTYPGSTKPTIKDINVTLRQGERIALVGLNGAGKSTLVKLLCGLYRPTQGTIFINGRPQEEYSKEEYFSLLAVVFQDVKLLPMTIAQNVASDVGTHIDRERVRECLTLSGLWQKVSSLPQKEDTPLGASILDDGIALSGGENQKLWMARALYKNAPMLLLDEPTAALDPLAEQQIYQKYMEMVEGRTSVFISHRLASTRFCDRILLLENGTIIEQGTHDELICLNGRYAQLFEIQGKYYRVNKDGVEEVCA</sequence>
<dbReference type="PANTHER" id="PTHR24221">
    <property type="entry name" value="ATP-BINDING CASSETTE SUB-FAMILY B"/>
    <property type="match status" value="1"/>
</dbReference>